<feature type="transmembrane region" description="Helical" evidence="1">
    <location>
        <begin position="251"/>
        <end position="268"/>
    </location>
</feature>
<keyword evidence="1" id="KW-0812">Transmembrane</keyword>
<protein>
    <submittedName>
        <fullName evidence="2">DUF3667 domain-containing protein</fullName>
    </submittedName>
</protein>
<evidence type="ECO:0000313" key="3">
    <source>
        <dbReference type="Proteomes" id="UP001267426"/>
    </source>
</evidence>
<name>A0ABU3BMP0_9BACT</name>
<comment type="caution">
    <text evidence="2">The sequence shown here is derived from an EMBL/GenBank/DDBJ whole genome shotgun (WGS) entry which is preliminary data.</text>
</comment>
<feature type="transmembrane region" description="Helical" evidence="1">
    <location>
        <begin position="177"/>
        <end position="198"/>
    </location>
</feature>
<dbReference type="EMBL" id="JAVRHT010000002">
    <property type="protein sequence ID" value="MDT0630541.1"/>
    <property type="molecule type" value="Genomic_DNA"/>
</dbReference>
<feature type="transmembrane region" description="Helical" evidence="1">
    <location>
        <begin position="210"/>
        <end position="231"/>
    </location>
</feature>
<gene>
    <name evidence="2" type="ORF">RM540_02170</name>
</gene>
<organism evidence="2 3">
    <name type="scientific">Rubrivirga litoralis</name>
    <dbReference type="NCBI Taxonomy" id="3075598"/>
    <lineage>
        <taxon>Bacteria</taxon>
        <taxon>Pseudomonadati</taxon>
        <taxon>Rhodothermota</taxon>
        <taxon>Rhodothermia</taxon>
        <taxon>Rhodothermales</taxon>
        <taxon>Rubricoccaceae</taxon>
        <taxon>Rubrivirga</taxon>
    </lineage>
</organism>
<dbReference type="RefSeq" id="WP_311661718.1">
    <property type="nucleotide sequence ID" value="NZ_JAVRHT010000002.1"/>
</dbReference>
<keyword evidence="3" id="KW-1185">Reference proteome</keyword>
<keyword evidence="1" id="KW-0472">Membrane</keyword>
<dbReference type="InterPro" id="IPR022134">
    <property type="entry name" value="DUF3667"/>
</dbReference>
<evidence type="ECO:0000313" key="2">
    <source>
        <dbReference type="EMBL" id="MDT0630541.1"/>
    </source>
</evidence>
<keyword evidence="1" id="KW-1133">Transmembrane helix</keyword>
<evidence type="ECO:0000256" key="1">
    <source>
        <dbReference type="SAM" id="Phobius"/>
    </source>
</evidence>
<dbReference type="Proteomes" id="UP001267426">
    <property type="component" value="Unassembled WGS sequence"/>
</dbReference>
<sequence length="311" mass="33265">MPAPPALDVQAVPPAVGGVEDAAAPPEPVCAACGGGVVGPYCHACGERRPRPEDERLGSFLREQFHEATSADGKLWRSLKALFVPGKLTVEYFSGRRGLYVRPIRIFLVANVAFFFTLSAFGATSAFLGSADGQREMGLYGEWATSRLAAGSEAAGVEQDVYDAAFDQKSGTLATTLIGLFVPGFALCLALALFWTRASGVRYLVFSTHYVAFAMAGTLALALVWVPLVFVGNWLGSGPLVQWASRSMDPVVMTMVFAYLVAAVRRAYAVRWWQAGLVSAVVGFGLSPLVTTGYRLVLFLVTLWTVDVPAP</sequence>
<accession>A0ABU3BMP0</accession>
<dbReference type="Pfam" id="PF12412">
    <property type="entry name" value="DUF3667"/>
    <property type="match status" value="1"/>
</dbReference>
<feature type="transmembrane region" description="Helical" evidence="1">
    <location>
        <begin position="106"/>
        <end position="128"/>
    </location>
</feature>
<proteinExistence type="predicted"/>
<reference evidence="2 3" key="1">
    <citation type="submission" date="2023-09" db="EMBL/GenBank/DDBJ databases">
        <authorList>
            <person name="Rey-Velasco X."/>
        </authorList>
    </citation>
    <scope>NUCLEOTIDE SEQUENCE [LARGE SCALE GENOMIC DNA]</scope>
    <source>
        <strain evidence="2 3">F394</strain>
    </source>
</reference>
<feature type="transmembrane region" description="Helical" evidence="1">
    <location>
        <begin position="280"/>
        <end position="306"/>
    </location>
</feature>